<gene>
    <name evidence="2" type="ORF">ACFPOE_13550</name>
</gene>
<keyword evidence="1" id="KW-1133">Transmembrane helix</keyword>
<organism evidence="2 3">
    <name type="scientific">Caenimonas terrae</name>
    <dbReference type="NCBI Taxonomy" id="696074"/>
    <lineage>
        <taxon>Bacteria</taxon>
        <taxon>Pseudomonadati</taxon>
        <taxon>Pseudomonadota</taxon>
        <taxon>Betaproteobacteria</taxon>
        <taxon>Burkholderiales</taxon>
        <taxon>Comamonadaceae</taxon>
        <taxon>Caenimonas</taxon>
    </lineage>
</organism>
<dbReference type="RefSeq" id="WP_376850657.1">
    <property type="nucleotide sequence ID" value="NZ_JBHSMF010000009.1"/>
</dbReference>
<keyword evidence="1" id="KW-0812">Transmembrane</keyword>
<evidence type="ECO:0000256" key="1">
    <source>
        <dbReference type="SAM" id="Phobius"/>
    </source>
</evidence>
<sequence>KSSRSCAAPFLVRRLRPTLGHIMEASQDIEEERRIATLVLPEDYGRNAGQVASLSTHAILYIKRKELSLKPFELISLPASQCSSIQYEQRLAVVPMVLGGLLVLLLLSAFIFGSVEAGTSIRLGAVALALIFGLNMLFGVKRHRLTFIVDGKRYRWQSKAGDYKYKTAVVERLVAYARERGLLHAAKA</sequence>
<keyword evidence="1" id="KW-0472">Membrane</keyword>
<dbReference type="Proteomes" id="UP001596037">
    <property type="component" value="Unassembled WGS sequence"/>
</dbReference>
<reference evidence="3" key="1">
    <citation type="journal article" date="2019" name="Int. J. Syst. Evol. Microbiol.">
        <title>The Global Catalogue of Microorganisms (GCM) 10K type strain sequencing project: providing services to taxonomists for standard genome sequencing and annotation.</title>
        <authorList>
            <consortium name="The Broad Institute Genomics Platform"/>
            <consortium name="The Broad Institute Genome Sequencing Center for Infectious Disease"/>
            <person name="Wu L."/>
            <person name="Ma J."/>
        </authorList>
    </citation>
    <scope>NUCLEOTIDE SEQUENCE [LARGE SCALE GENOMIC DNA]</scope>
    <source>
        <strain evidence="3">CCUG 57401</strain>
    </source>
</reference>
<dbReference type="EMBL" id="JBHSMF010000009">
    <property type="protein sequence ID" value="MFC5498566.1"/>
    <property type="molecule type" value="Genomic_DNA"/>
</dbReference>
<proteinExistence type="predicted"/>
<feature type="transmembrane region" description="Helical" evidence="1">
    <location>
        <begin position="91"/>
        <end position="113"/>
    </location>
</feature>
<feature type="non-terminal residue" evidence="2">
    <location>
        <position position="1"/>
    </location>
</feature>
<accession>A0ABW0NF38</accession>
<name>A0ABW0NF38_9BURK</name>
<protein>
    <submittedName>
        <fullName evidence="2">Uncharacterized protein</fullName>
    </submittedName>
</protein>
<feature type="transmembrane region" description="Helical" evidence="1">
    <location>
        <begin position="119"/>
        <end position="138"/>
    </location>
</feature>
<evidence type="ECO:0000313" key="3">
    <source>
        <dbReference type="Proteomes" id="UP001596037"/>
    </source>
</evidence>
<evidence type="ECO:0000313" key="2">
    <source>
        <dbReference type="EMBL" id="MFC5498566.1"/>
    </source>
</evidence>
<comment type="caution">
    <text evidence="2">The sequence shown here is derived from an EMBL/GenBank/DDBJ whole genome shotgun (WGS) entry which is preliminary data.</text>
</comment>
<keyword evidence="3" id="KW-1185">Reference proteome</keyword>